<feature type="non-terminal residue" evidence="2">
    <location>
        <position position="219"/>
    </location>
</feature>
<gene>
    <name evidence="2" type="ORF">MSPICULIGERA_LOCUS16992</name>
</gene>
<dbReference type="Proteomes" id="UP001177023">
    <property type="component" value="Unassembled WGS sequence"/>
</dbReference>
<dbReference type="InterPro" id="IPR053014">
    <property type="entry name" value="Cuticle_assoc_divergent"/>
</dbReference>
<sequence length="219" mass="24155">MIRLFAGFRAKIKQQCKILGVPLRIQCYFPFFLIYYLHLALALECTGNEDCSARWPEAFCVRGRCKCPADTVRKTSPSRGWICLAVLDASTGQIGSALTCPLPFGAGYGVIRREGSRPVYCASRQTAKSQNNGSTSACPHGYECIPGHGIPLPLDGVCCPNQETSCSQPIFEHEDGILNRWAWDGNGCHELSWNPARPSTANNFLTKEQCESYCVHDSL</sequence>
<name>A0AA36D112_9BILA</name>
<dbReference type="InterPro" id="IPR036880">
    <property type="entry name" value="Kunitz_BPTI_sf"/>
</dbReference>
<feature type="domain" description="BPTI/Kunitz inhibitor" evidence="1">
    <location>
        <begin position="164"/>
        <end position="215"/>
    </location>
</feature>
<protein>
    <recommendedName>
        <fullName evidence="1">BPTI/Kunitz inhibitor domain-containing protein</fullName>
    </recommendedName>
</protein>
<dbReference type="EMBL" id="CATQJA010002654">
    <property type="protein sequence ID" value="CAJ0578751.1"/>
    <property type="molecule type" value="Genomic_DNA"/>
</dbReference>
<dbReference type="AlphaFoldDB" id="A0AA36D112"/>
<dbReference type="PANTHER" id="PTHR46339">
    <property type="entry name" value="PROTEIN CBG15282-RELATED"/>
    <property type="match status" value="1"/>
</dbReference>
<dbReference type="SUPFAM" id="SSF57362">
    <property type="entry name" value="BPTI-like"/>
    <property type="match status" value="1"/>
</dbReference>
<evidence type="ECO:0000313" key="3">
    <source>
        <dbReference type="Proteomes" id="UP001177023"/>
    </source>
</evidence>
<evidence type="ECO:0000313" key="2">
    <source>
        <dbReference type="EMBL" id="CAJ0578751.1"/>
    </source>
</evidence>
<evidence type="ECO:0000259" key="1">
    <source>
        <dbReference type="SMART" id="SM00131"/>
    </source>
</evidence>
<comment type="caution">
    <text evidence="2">The sequence shown here is derived from an EMBL/GenBank/DDBJ whole genome shotgun (WGS) entry which is preliminary data.</text>
</comment>
<dbReference type="GO" id="GO:0004867">
    <property type="term" value="F:serine-type endopeptidase inhibitor activity"/>
    <property type="evidence" value="ECO:0007669"/>
    <property type="project" value="InterPro"/>
</dbReference>
<dbReference type="SMART" id="SM00131">
    <property type="entry name" value="KU"/>
    <property type="match status" value="1"/>
</dbReference>
<dbReference type="PANTHER" id="PTHR46339:SF9">
    <property type="entry name" value="BPTI_KUNITZ INHIBITOR DOMAIN-CONTAINING PROTEIN"/>
    <property type="match status" value="1"/>
</dbReference>
<dbReference type="Gene3D" id="4.10.410.10">
    <property type="entry name" value="Pancreatic trypsin inhibitor Kunitz domain"/>
    <property type="match status" value="1"/>
</dbReference>
<accession>A0AA36D112</accession>
<dbReference type="InterPro" id="IPR002223">
    <property type="entry name" value="Kunitz_BPTI"/>
</dbReference>
<organism evidence="2 3">
    <name type="scientific">Mesorhabditis spiculigera</name>
    <dbReference type="NCBI Taxonomy" id="96644"/>
    <lineage>
        <taxon>Eukaryota</taxon>
        <taxon>Metazoa</taxon>
        <taxon>Ecdysozoa</taxon>
        <taxon>Nematoda</taxon>
        <taxon>Chromadorea</taxon>
        <taxon>Rhabditida</taxon>
        <taxon>Rhabditina</taxon>
        <taxon>Rhabditomorpha</taxon>
        <taxon>Rhabditoidea</taxon>
        <taxon>Rhabditidae</taxon>
        <taxon>Mesorhabditinae</taxon>
        <taxon>Mesorhabditis</taxon>
    </lineage>
</organism>
<reference evidence="2" key="1">
    <citation type="submission" date="2023-06" db="EMBL/GenBank/DDBJ databases">
        <authorList>
            <person name="Delattre M."/>
        </authorList>
    </citation>
    <scope>NUCLEOTIDE SEQUENCE</scope>
    <source>
        <strain evidence="2">AF72</strain>
    </source>
</reference>
<keyword evidence="3" id="KW-1185">Reference proteome</keyword>
<proteinExistence type="predicted"/>